<accession>A0A284S359</accession>
<evidence type="ECO:0000256" key="1">
    <source>
        <dbReference type="SAM" id="SignalP"/>
    </source>
</evidence>
<gene>
    <name evidence="2" type="ORF">ARMOST_18939</name>
</gene>
<dbReference type="EMBL" id="FUEG01000028">
    <property type="protein sequence ID" value="SJL15441.1"/>
    <property type="molecule type" value="Genomic_DNA"/>
</dbReference>
<keyword evidence="3" id="KW-1185">Reference proteome</keyword>
<feature type="signal peptide" evidence="1">
    <location>
        <begin position="1"/>
        <end position="29"/>
    </location>
</feature>
<dbReference type="PROSITE" id="PS51257">
    <property type="entry name" value="PROKAR_LIPOPROTEIN"/>
    <property type="match status" value="1"/>
</dbReference>
<evidence type="ECO:0008006" key="4">
    <source>
        <dbReference type="Google" id="ProtNLM"/>
    </source>
</evidence>
<organism evidence="2 3">
    <name type="scientific">Armillaria ostoyae</name>
    <name type="common">Armillaria root rot fungus</name>
    <dbReference type="NCBI Taxonomy" id="47428"/>
    <lineage>
        <taxon>Eukaryota</taxon>
        <taxon>Fungi</taxon>
        <taxon>Dikarya</taxon>
        <taxon>Basidiomycota</taxon>
        <taxon>Agaricomycotina</taxon>
        <taxon>Agaricomycetes</taxon>
        <taxon>Agaricomycetidae</taxon>
        <taxon>Agaricales</taxon>
        <taxon>Marasmiineae</taxon>
        <taxon>Physalacriaceae</taxon>
        <taxon>Armillaria</taxon>
    </lineage>
</organism>
<protein>
    <recommendedName>
        <fullName evidence="4">Secreted protein</fullName>
    </recommendedName>
</protein>
<proteinExistence type="predicted"/>
<dbReference type="AlphaFoldDB" id="A0A284S359"/>
<feature type="chain" id="PRO_5013397934" description="Secreted protein" evidence="1">
    <location>
        <begin position="30"/>
        <end position="146"/>
    </location>
</feature>
<reference evidence="3" key="1">
    <citation type="journal article" date="2017" name="Nat. Ecol. Evol.">
        <title>Genome expansion and lineage-specific genetic innovations in the forest pathogenic fungi Armillaria.</title>
        <authorList>
            <person name="Sipos G."/>
            <person name="Prasanna A.N."/>
            <person name="Walter M.C."/>
            <person name="O'Connor E."/>
            <person name="Balint B."/>
            <person name="Krizsan K."/>
            <person name="Kiss B."/>
            <person name="Hess J."/>
            <person name="Varga T."/>
            <person name="Slot J."/>
            <person name="Riley R."/>
            <person name="Boka B."/>
            <person name="Rigling D."/>
            <person name="Barry K."/>
            <person name="Lee J."/>
            <person name="Mihaltcheva S."/>
            <person name="LaButti K."/>
            <person name="Lipzen A."/>
            <person name="Waldron R."/>
            <person name="Moloney N.M."/>
            <person name="Sperisen C."/>
            <person name="Kredics L."/>
            <person name="Vagvoelgyi C."/>
            <person name="Patrignani A."/>
            <person name="Fitzpatrick D."/>
            <person name="Nagy I."/>
            <person name="Doyle S."/>
            <person name="Anderson J.B."/>
            <person name="Grigoriev I.V."/>
            <person name="Gueldener U."/>
            <person name="Muensterkoetter M."/>
            <person name="Nagy L.G."/>
        </authorList>
    </citation>
    <scope>NUCLEOTIDE SEQUENCE [LARGE SCALE GENOMIC DNA]</scope>
    <source>
        <strain evidence="3">C18/9</strain>
    </source>
</reference>
<dbReference type="Proteomes" id="UP000219338">
    <property type="component" value="Unassembled WGS sequence"/>
</dbReference>
<keyword evidence="1" id="KW-0732">Signal</keyword>
<sequence>MKGRNGTVCAVCCMIQIYLALSCLRSTRAGYMCPGHSELRSLLRERLLLFLRGREVITGLNWCRVVLMDPILRQGLYRRFRPSVRWGLSMRTRSTSLCSLLSLGRPFLSRPLGHPVGTGTAPRPQRVALGKFHDRASDRQSGAFHR</sequence>
<name>A0A284S359_ARMOS</name>
<evidence type="ECO:0000313" key="2">
    <source>
        <dbReference type="EMBL" id="SJL15441.1"/>
    </source>
</evidence>
<evidence type="ECO:0000313" key="3">
    <source>
        <dbReference type="Proteomes" id="UP000219338"/>
    </source>
</evidence>